<dbReference type="InterPro" id="IPR006148">
    <property type="entry name" value="Glc/Gal-6P_isomerase"/>
</dbReference>
<dbReference type="HOGENOM" id="CLU_053947_2_0_5"/>
<evidence type="ECO:0000256" key="7">
    <source>
        <dbReference type="RuleBase" id="RU365095"/>
    </source>
</evidence>
<dbReference type="UniPathway" id="UPA00115">
    <property type="reaction ID" value="UER00409"/>
</dbReference>
<dbReference type="CDD" id="cd01400">
    <property type="entry name" value="6PGL"/>
    <property type="match status" value="1"/>
</dbReference>
<protein>
    <recommendedName>
        <fullName evidence="6 7">6-phosphogluconolactonase</fullName>
        <shortName evidence="7">6PGL</shortName>
        <ecNumber evidence="5 7">3.1.1.31</ecNumber>
    </recommendedName>
</protein>
<comment type="function">
    <text evidence="2 7">Hydrolysis of 6-phosphogluconolactone to 6-phosphogluconate.</text>
</comment>
<dbReference type="Pfam" id="PF01182">
    <property type="entry name" value="Glucosamine_iso"/>
    <property type="match status" value="1"/>
</dbReference>
<keyword evidence="7 9" id="KW-0378">Hydrolase</keyword>
<dbReference type="GO" id="GO:0005975">
    <property type="term" value="P:carbohydrate metabolic process"/>
    <property type="evidence" value="ECO:0007669"/>
    <property type="project" value="UniProtKB-UniRule"/>
</dbReference>
<dbReference type="SUPFAM" id="SSF100950">
    <property type="entry name" value="NagB/RpiA/CoA transferase-like"/>
    <property type="match status" value="1"/>
</dbReference>
<dbReference type="NCBIfam" id="TIGR01198">
    <property type="entry name" value="pgl"/>
    <property type="match status" value="1"/>
</dbReference>
<evidence type="ECO:0000256" key="3">
    <source>
        <dbReference type="ARBA" id="ARBA00004961"/>
    </source>
</evidence>
<sequence length="248" mass="26926">MMATLPENVHVFDNGEAVAQAAAAAFRDIIASSPGDRIAVCLSGGSTPKRLYKLLLDKGNGRRIPWDRVHWFWGDERFVPMRDERSNAGMAWGAFLAHAPEPLDSVHVVPLTSNSAAHSAELYEDELKLFYGADQLDPARPLFDLVLLGLGEDGHTASLFPGSPALKERERWVTSVEEAGQAPFVPRVTLTLPALESAREVLFLVSGAAKRTALARVLAGEELPAARVQPTGRLRWLVDRAAAPEDAS</sequence>
<dbReference type="STRING" id="272630.MexAM1_META1p1866"/>
<dbReference type="PANTHER" id="PTHR11054:SF0">
    <property type="entry name" value="6-PHOSPHOGLUCONOLACTONASE"/>
    <property type="match status" value="1"/>
</dbReference>
<organism evidence="9 10">
    <name type="scientific">Methylorubrum extorquens (strain ATCC 14718 / DSM 1338 / JCM 2805 / NCIMB 9133 / AM1)</name>
    <name type="common">Methylobacterium extorquens</name>
    <dbReference type="NCBI Taxonomy" id="272630"/>
    <lineage>
        <taxon>Bacteria</taxon>
        <taxon>Pseudomonadati</taxon>
        <taxon>Pseudomonadota</taxon>
        <taxon>Alphaproteobacteria</taxon>
        <taxon>Hyphomicrobiales</taxon>
        <taxon>Methylobacteriaceae</taxon>
        <taxon>Methylorubrum</taxon>
    </lineage>
</organism>
<dbReference type="Gene3D" id="3.40.50.1360">
    <property type="match status" value="1"/>
</dbReference>
<dbReference type="EC" id="3.1.1.31" evidence="5 7"/>
<name>C5B1S2_METEA</name>
<reference evidence="9 10" key="1">
    <citation type="journal article" date="2009" name="PLoS ONE">
        <title>Methylobacterium genome sequences: a reference blueprint to investigate microbial metabolism of C1 compounds from natural and industrial sources.</title>
        <authorList>
            <person name="Vuilleumier S."/>
            <person name="Chistoserdova L."/>
            <person name="Lee M.-C."/>
            <person name="Bringel F."/>
            <person name="Lajus A."/>
            <person name="Zhou Y."/>
            <person name="Gourion B."/>
            <person name="Barbe V."/>
            <person name="Chang J."/>
            <person name="Cruveiller S."/>
            <person name="Dossat C."/>
            <person name="Gillett W."/>
            <person name="Gruffaz C."/>
            <person name="Haugen E."/>
            <person name="Hourcade E."/>
            <person name="Levy R."/>
            <person name="Mangenot S."/>
            <person name="Muller E."/>
            <person name="Nadalig T."/>
            <person name="Pagni M."/>
            <person name="Penny C."/>
            <person name="Peyraud R."/>
            <person name="Robinson D.G."/>
            <person name="Roche D."/>
            <person name="Rouy Z."/>
            <person name="Saenampechek C."/>
            <person name="Salvignol G."/>
            <person name="Vallenet D."/>
            <person name="Wu Z."/>
            <person name="Marx C.J."/>
            <person name="Vorholt J.A."/>
            <person name="Olson M.V."/>
            <person name="Kaul R."/>
            <person name="Weissenbach J."/>
            <person name="Medigue C."/>
            <person name="Lidstrom M.E."/>
        </authorList>
    </citation>
    <scope>NUCLEOTIDE SEQUENCE [LARGE SCALE GENOMIC DNA]</scope>
    <source>
        <strain evidence="10">ATCC 14718 / DSM 1338 / JCM 2805 / NCIMB 9133 / AM1</strain>
    </source>
</reference>
<evidence type="ECO:0000259" key="8">
    <source>
        <dbReference type="Pfam" id="PF01182"/>
    </source>
</evidence>
<gene>
    <name evidence="7 9" type="primary">pgl</name>
    <name evidence="9" type="ordered locus">MexAM1_META1p1866</name>
</gene>
<comment type="catalytic activity">
    <reaction evidence="1 7">
        <text>6-phospho-D-glucono-1,5-lactone + H2O = 6-phospho-D-gluconate + H(+)</text>
        <dbReference type="Rhea" id="RHEA:12556"/>
        <dbReference type="ChEBI" id="CHEBI:15377"/>
        <dbReference type="ChEBI" id="CHEBI:15378"/>
        <dbReference type="ChEBI" id="CHEBI:57955"/>
        <dbReference type="ChEBI" id="CHEBI:58759"/>
        <dbReference type="EC" id="3.1.1.31"/>
    </reaction>
</comment>
<keyword evidence="10" id="KW-1185">Reference proteome</keyword>
<dbReference type="eggNOG" id="COG0363">
    <property type="taxonomic scope" value="Bacteria"/>
</dbReference>
<comment type="similarity">
    <text evidence="4 7">Belongs to the glucosamine/galactosamine-6-phosphate isomerase family. 6-phosphogluconolactonase subfamily.</text>
</comment>
<dbReference type="Proteomes" id="UP000009081">
    <property type="component" value="Chromosome"/>
</dbReference>
<comment type="pathway">
    <text evidence="3 7">Carbohydrate degradation; pentose phosphate pathway; D-ribulose 5-phosphate from D-glucose 6-phosphate (oxidative stage): step 2/3.</text>
</comment>
<evidence type="ECO:0000256" key="4">
    <source>
        <dbReference type="ARBA" id="ARBA00010662"/>
    </source>
</evidence>
<evidence type="ECO:0000256" key="1">
    <source>
        <dbReference type="ARBA" id="ARBA00000832"/>
    </source>
</evidence>
<dbReference type="EMBL" id="CP001510">
    <property type="protein sequence ID" value="ACS39706.1"/>
    <property type="molecule type" value="Genomic_DNA"/>
</dbReference>
<dbReference type="GO" id="GO:0017057">
    <property type="term" value="F:6-phosphogluconolactonase activity"/>
    <property type="evidence" value="ECO:0007669"/>
    <property type="project" value="UniProtKB-UniRule"/>
</dbReference>
<dbReference type="InterPro" id="IPR039104">
    <property type="entry name" value="6PGL"/>
</dbReference>
<evidence type="ECO:0000256" key="2">
    <source>
        <dbReference type="ARBA" id="ARBA00002681"/>
    </source>
</evidence>
<evidence type="ECO:0000313" key="9">
    <source>
        <dbReference type="EMBL" id="ACS39706.1"/>
    </source>
</evidence>
<evidence type="ECO:0000313" key="10">
    <source>
        <dbReference type="Proteomes" id="UP000009081"/>
    </source>
</evidence>
<dbReference type="InterPro" id="IPR005900">
    <property type="entry name" value="6-phosphogluconolactonase_DevB"/>
</dbReference>
<dbReference type="AlphaFoldDB" id="C5B1S2"/>
<evidence type="ECO:0000256" key="5">
    <source>
        <dbReference type="ARBA" id="ARBA00013198"/>
    </source>
</evidence>
<evidence type="ECO:0000256" key="6">
    <source>
        <dbReference type="ARBA" id="ARBA00020337"/>
    </source>
</evidence>
<dbReference type="GO" id="GO:0006098">
    <property type="term" value="P:pentose-phosphate shunt"/>
    <property type="evidence" value="ECO:0007669"/>
    <property type="project" value="UniProtKB-UniPathway"/>
</dbReference>
<dbReference type="KEGG" id="mea:Mex_1p1866"/>
<feature type="domain" description="Glucosamine/galactosamine-6-phosphate isomerase" evidence="8">
    <location>
        <begin position="16"/>
        <end position="236"/>
    </location>
</feature>
<proteinExistence type="inferred from homology"/>
<dbReference type="PANTHER" id="PTHR11054">
    <property type="entry name" value="6-PHOSPHOGLUCONOLACTONASE"/>
    <property type="match status" value="1"/>
</dbReference>
<dbReference type="InterPro" id="IPR037171">
    <property type="entry name" value="NagB/RpiA_transferase-like"/>
</dbReference>
<accession>C5B1S2</accession>